<dbReference type="InterPro" id="IPR051548">
    <property type="entry name" value="Grx-like_ET"/>
</dbReference>
<protein>
    <submittedName>
        <fullName evidence="2">Glutaredoxin</fullName>
    </submittedName>
</protein>
<sequence>MLDHETLYTTGNCPYCIMMKNFLIEEKVSFTEVRVDADPAAIQQAIQQTGRLGIPQLEVNGQWVVG</sequence>
<reference evidence="2 3" key="1">
    <citation type="submission" date="2016-10" db="EMBL/GenBank/DDBJ databases">
        <authorList>
            <person name="de Groot N.N."/>
        </authorList>
    </citation>
    <scope>NUCLEOTIDE SEQUENCE [LARGE SCALE GENOMIC DNA]</scope>
    <source>
        <strain evidence="2 3">CGMCC 1.10434</strain>
    </source>
</reference>
<dbReference type="PROSITE" id="PS51354">
    <property type="entry name" value="GLUTAREDOXIN_2"/>
    <property type="match status" value="1"/>
</dbReference>
<dbReference type="EMBL" id="FODJ01000001">
    <property type="protein sequence ID" value="SEN72539.1"/>
    <property type="molecule type" value="Genomic_DNA"/>
</dbReference>
<gene>
    <name evidence="2" type="ORF">SAMN04488134_101742</name>
</gene>
<keyword evidence="3" id="KW-1185">Reference proteome</keyword>
<evidence type="ECO:0000259" key="1">
    <source>
        <dbReference type="Pfam" id="PF00462"/>
    </source>
</evidence>
<dbReference type="InterPro" id="IPR002109">
    <property type="entry name" value="Glutaredoxin"/>
</dbReference>
<name>A0A1H8IW04_9BACI</name>
<evidence type="ECO:0000313" key="3">
    <source>
        <dbReference type="Proteomes" id="UP000199300"/>
    </source>
</evidence>
<organism evidence="2 3">
    <name type="scientific">Amphibacillus marinus</name>
    <dbReference type="NCBI Taxonomy" id="872970"/>
    <lineage>
        <taxon>Bacteria</taxon>
        <taxon>Bacillati</taxon>
        <taxon>Bacillota</taxon>
        <taxon>Bacilli</taxon>
        <taxon>Bacillales</taxon>
        <taxon>Bacillaceae</taxon>
        <taxon>Amphibacillus</taxon>
    </lineage>
</organism>
<accession>A0A1H8IW04</accession>
<dbReference type="PANTHER" id="PTHR34386:SF1">
    <property type="entry name" value="GLUTAREDOXIN-LIKE PROTEIN NRDH"/>
    <property type="match status" value="1"/>
</dbReference>
<proteinExistence type="predicted"/>
<dbReference type="AlphaFoldDB" id="A0A1H8IW04"/>
<dbReference type="GO" id="GO:0045454">
    <property type="term" value="P:cell redox homeostasis"/>
    <property type="evidence" value="ECO:0007669"/>
    <property type="project" value="TreeGrafter"/>
</dbReference>
<dbReference type="RefSeq" id="WP_245751557.1">
    <property type="nucleotide sequence ID" value="NZ_FODJ01000001.1"/>
</dbReference>
<dbReference type="Pfam" id="PF00462">
    <property type="entry name" value="Glutaredoxin"/>
    <property type="match status" value="1"/>
</dbReference>
<evidence type="ECO:0000313" key="2">
    <source>
        <dbReference type="EMBL" id="SEN72539.1"/>
    </source>
</evidence>
<dbReference type="PANTHER" id="PTHR34386">
    <property type="entry name" value="GLUTAREDOXIN"/>
    <property type="match status" value="1"/>
</dbReference>
<dbReference type="STRING" id="872970.SAMN04488134_101742"/>
<dbReference type="SUPFAM" id="SSF52833">
    <property type="entry name" value="Thioredoxin-like"/>
    <property type="match status" value="1"/>
</dbReference>
<dbReference type="InterPro" id="IPR036249">
    <property type="entry name" value="Thioredoxin-like_sf"/>
</dbReference>
<dbReference type="CDD" id="cd02976">
    <property type="entry name" value="NrdH"/>
    <property type="match status" value="1"/>
</dbReference>
<dbReference type="Gene3D" id="3.40.30.10">
    <property type="entry name" value="Glutaredoxin"/>
    <property type="match status" value="1"/>
</dbReference>
<feature type="domain" description="Glutaredoxin" evidence="1">
    <location>
        <begin position="6"/>
        <end position="64"/>
    </location>
</feature>
<dbReference type="Proteomes" id="UP000199300">
    <property type="component" value="Unassembled WGS sequence"/>
</dbReference>
<dbReference type="GO" id="GO:0009055">
    <property type="term" value="F:electron transfer activity"/>
    <property type="evidence" value="ECO:0007669"/>
    <property type="project" value="TreeGrafter"/>
</dbReference>